<organism evidence="1 2">
    <name type="scientific">Umezawaea endophytica</name>
    <dbReference type="NCBI Taxonomy" id="1654476"/>
    <lineage>
        <taxon>Bacteria</taxon>
        <taxon>Bacillati</taxon>
        <taxon>Actinomycetota</taxon>
        <taxon>Actinomycetes</taxon>
        <taxon>Pseudonocardiales</taxon>
        <taxon>Pseudonocardiaceae</taxon>
        <taxon>Umezawaea</taxon>
    </lineage>
</organism>
<protein>
    <submittedName>
        <fullName evidence="1">Uncharacterized protein</fullName>
    </submittedName>
</protein>
<dbReference type="EMBL" id="JANYMP010000051">
    <property type="protein sequence ID" value="MCS7484670.1"/>
    <property type="molecule type" value="Genomic_DNA"/>
</dbReference>
<proteinExistence type="predicted"/>
<dbReference type="AlphaFoldDB" id="A0A9X2VXT2"/>
<name>A0A9X2VXT2_9PSEU</name>
<keyword evidence="2" id="KW-1185">Reference proteome</keyword>
<accession>A0A9X2VXT2</accession>
<evidence type="ECO:0000313" key="2">
    <source>
        <dbReference type="Proteomes" id="UP001141259"/>
    </source>
</evidence>
<dbReference type="RefSeq" id="WP_259630116.1">
    <property type="nucleotide sequence ID" value="NZ_JANYMP010000051.1"/>
</dbReference>
<reference evidence="1" key="1">
    <citation type="submission" date="2022-08" db="EMBL/GenBank/DDBJ databases">
        <authorList>
            <person name="Tistechok S."/>
            <person name="Samborskyy M."/>
            <person name="Roman I."/>
        </authorList>
    </citation>
    <scope>NUCLEOTIDE SEQUENCE</scope>
    <source>
        <strain evidence="1">DSM 103496</strain>
    </source>
</reference>
<comment type="caution">
    <text evidence="1">The sequence shown here is derived from an EMBL/GenBank/DDBJ whole genome shotgun (WGS) entry which is preliminary data.</text>
</comment>
<gene>
    <name evidence="1" type="ORF">NZH93_48250</name>
</gene>
<sequence>MLDRLALAADQVHAWVDEHETLVRQAYELGAAQHDIAPHAQVAQSTVSRILARDTTA</sequence>
<evidence type="ECO:0000313" key="1">
    <source>
        <dbReference type="EMBL" id="MCS7484670.1"/>
    </source>
</evidence>
<dbReference type="Proteomes" id="UP001141259">
    <property type="component" value="Unassembled WGS sequence"/>
</dbReference>